<keyword evidence="6" id="KW-0560">Oxidoreductase</keyword>
<organism evidence="9 10">
    <name type="scientific">Fusarium longipes</name>
    <dbReference type="NCBI Taxonomy" id="694270"/>
    <lineage>
        <taxon>Eukaryota</taxon>
        <taxon>Fungi</taxon>
        <taxon>Dikarya</taxon>
        <taxon>Ascomycota</taxon>
        <taxon>Pezizomycotina</taxon>
        <taxon>Sordariomycetes</taxon>
        <taxon>Hypocreomycetidae</taxon>
        <taxon>Hypocreales</taxon>
        <taxon>Nectriaceae</taxon>
        <taxon>Fusarium</taxon>
    </lineage>
</organism>
<dbReference type="PANTHER" id="PTHR24304:SF2">
    <property type="entry name" value="24-HYDROXYCHOLESTEROL 7-ALPHA-HYDROXYLASE"/>
    <property type="match status" value="1"/>
</dbReference>
<gene>
    <name evidence="9" type="ORF">FLONG3_3038</name>
</gene>
<accession>A0A395T364</accession>
<dbReference type="Pfam" id="PF00067">
    <property type="entry name" value="p450"/>
    <property type="match status" value="1"/>
</dbReference>
<dbReference type="AlphaFoldDB" id="A0A395T364"/>
<dbReference type="STRING" id="694270.A0A395T364"/>
<keyword evidence="8" id="KW-1133">Transmembrane helix</keyword>
<sequence>MESVNLTSQINSSQMGATPEGQDAFQSHLVYRIIIVVTAAYITWQYLLRTGVLWKSTLEPPMLPYWIPVVGHTFSFLRSTHRTIMAGRSHFKDTAQPFSILLGGRRAYVVLDPQYLTEVHRKSKELLYEPFIDQLMLCTGVNQKARDVMWNAKVEVGSVCIANFVLDSVREELSQSPASRPFFDKFMRELDDALQPGGPLVTGPASGHDMLKFTSDIIVTVSTNSFFGKVLLQQSPEILESFPTFDHHAWEIMFQAPKLLFKTAHNGMTSVIDALTKYYELPQSERQDAAPFLLKTENIMRENGIGSRDIAALIFKLFWGINGMPATVAFWLLARTIYTPGLQDALKAEVAPAFKNGTQKGPDIEYLKTCPKLNATFHETMRVHGGASGFRRVVSDTTVAGFTFKAGNDVIMPYRQLHIDEEKWGQNAKVFDINKFIDNPKLATARMFKPFGGGVTLCPGRFLVHQMALCLLANLVTRYDMQVVGGCESHPFPQMNEKVPEVGVIAPVPEQVPKVLLKPIPVE</sequence>
<reference evidence="9 10" key="1">
    <citation type="journal article" date="2018" name="PLoS Pathog.">
        <title>Evolution of structural diversity of trichothecenes, a family of toxins produced by plant pathogenic and entomopathogenic fungi.</title>
        <authorList>
            <person name="Proctor R.H."/>
            <person name="McCormick S.P."/>
            <person name="Kim H.S."/>
            <person name="Cardoza R.E."/>
            <person name="Stanley A.M."/>
            <person name="Lindo L."/>
            <person name="Kelly A."/>
            <person name="Brown D.W."/>
            <person name="Lee T."/>
            <person name="Vaughan M.M."/>
            <person name="Alexander N.J."/>
            <person name="Busman M."/>
            <person name="Gutierrez S."/>
        </authorList>
    </citation>
    <scope>NUCLEOTIDE SEQUENCE [LARGE SCALE GENOMIC DNA]</scope>
    <source>
        <strain evidence="9 10">NRRL 20695</strain>
    </source>
</reference>
<proteinExistence type="inferred from homology"/>
<keyword evidence="4 7" id="KW-0479">Metal-binding</keyword>
<dbReference type="PANTHER" id="PTHR24304">
    <property type="entry name" value="CYTOCHROME P450 FAMILY 7"/>
    <property type="match status" value="1"/>
</dbReference>
<evidence type="ECO:0000256" key="4">
    <source>
        <dbReference type="ARBA" id="ARBA00022723"/>
    </source>
</evidence>
<dbReference type="GO" id="GO:0008395">
    <property type="term" value="F:steroid hydroxylase activity"/>
    <property type="evidence" value="ECO:0007669"/>
    <property type="project" value="TreeGrafter"/>
</dbReference>
<feature type="binding site" description="axial binding residue" evidence="7">
    <location>
        <position position="458"/>
    </location>
    <ligand>
        <name>heme</name>
        <dbReference type="ChEBI" id="CHEBI:30413"/>
    </ligand>
    <ligandPart>
        <name>Fe</name>
        <dbReference type="ChEBI" id="CHEBI:18248"/>
    </ligandPart>
</feature>
<evidence type="ECO:0000256" key="2">
    <source>
        <dbReference type="ARBA" id="ARBA00010617"/>
    </source>
</evidence>
<dbReference type="Gene3D" id="1.10.630.10">
    <property type="entry name" value="Cytochrome P450"/>
    <property type="match status" value="1"/>
</dbReference>
<dbReference type="InterPro" id="IPR050529">
    <property type="entry name" value="CYP450_sterol_14alpha_dmase"/>
</dbReference>
<dbReference type="InterPro" id="IPR001128">
    <property type="entry name" value="Cyt_P450"/>
</dbReference>
<dbReference type="OrthoDB" id="1470350at2759"/>
<dbReference type="PRINTS" id="PR00465">
    <property type="entry name" value="EP450IV"/>
</dbReference>
<dbReference type="GO" id="GO:0005506">
    <property type="term" value="F:iron ion binding"/>
    <property type="evidence" value="ECO:0007669"/>
    <property type="project" value="InterPro"/>
</dbReference>
<keyword evidence="5 7" id="KW-0408">Iron</keyword>
<dbReference type="SUPFAM" id="SSF48264">
    <property type="entry name" value="Cytochrome P450"/>
    <property type="match status" value="1"/>
</dbReference>
<keyword evidence="3 7" id="KW-0349">Heme</keyword>
<keyword evidence="10" id="KW-1185">Reference proteome</keyword>
<comment type="similarity">
    <text evidence="2">Belongs to the cytochrome P450 family.</text>
</comment>
<dbReference type="EMBL" id="PXOG01000057">
    <property type="protein sequence ID" value="RGP78839.1"/>
    <property type="molecule type" value="Genomic_DNA"/>
</dbReference>
<comment type="cofactor">
    <cofactor evidence="1 7">
        <name>heme</name>
        <dbReference type="ChEBI" id="CHEBI:30413"/>
    </cofactor>
</comment>
<evidence type="ECO:0000256" key="7">
    <source>
        <dbReference type="PIRSR" id="PIRSR602403-1"/>
    </source>
</evidence>
<dbReference type="GO" id="GO:0016705">
    <property type="term" value="F:oxidoreductase activity, acting on paired donors, with incorporation or reduction of molecular oxygen"/>
    <property type="evidence" value="ECO:0007669"/>
    <property type="project" value="InterPro"/>
</dbReference>
<evidence type="ECO:0000313" key="9">
    <source>
        <dbReference type="EMBL" id="RGP78839.1"/>
    </source>
</evidence>
<evidence type="ECO:0000256" key="3">
    <source>
        <dbReference type="ARBA" id="ARBA00022617"/>
    </source>
</evidence>
<evidence type="ECO:0000256" key="6">
    <source>
        <dbReference type="ARBA" id="ARBA00023033"/>
    </source>
</evidence>
<dbReference type="Proteomes" id="UP000266234">
    <property type="component" value="Unassembled WGS sequence"/>
</dbReference>
<evidence type="ECO:0000313" key="10">
    <source>
        <dbReference type="Proteomes" id="UP000266234"/>
    </source>
</evidence>
<keyword evidence="8" id="KW-0472">Membrane</keyword>
<evidence type="ECO:0000256" key="1">
    <source>
        <dbReference type="ARBA" id="ARBA00001971"/>
    </source>
</evidence>
<keyword evidence="8" id="KW-0812">Transmembrane</keyword>
<evidence type="ECO:0000256" key="5">
    <source>
        <dbReference type="ARBA" id="ARBA00023004"/>
    </source>
</evidence>
<feature type="transmembrane region" description="Helical" evidence="8">
    <location>
        <begin position="29"/>
        <end position="48"/>
    </location>
</feature>
<name>A0A395T364_9HYPO</name>
<feature type="transmembrane region" description="Helical" evidence="8">
    <location>
        <begin position="310"/>
        <end position="333"/>
    </location>
</feature>
<protein>
    <recommendedName>
        <fullName evidence="11">Cytochrome p450</fullName>
    </recommendedName>
</protein>
<comment type="caution">
    <text evidence="9">The sequence shown here is derived from an EMBL/GenBank/DDBJ whole genome shotgun (WGS) entry which is preliminary data.</text>
</comment>
<dbReference type="InterPro" id="IPR002403">
    <property type="entry name" value="Cyt_P450_E_grp-IV"/>
</dbReference>
<dbReference type="GO" id="GO:0020037">
    <property type="term" value="F:heme binding"/>
    <property type="evidence" value="ECO:0007669"/>
    <property type="project" value="InterPro"/>
</dbReference>
<keyword evidence="6" id="KW-0503">Monooxygenase</keyword>
<dbReference type="InterPro" id="IPR036396">
    <property type="entry name" value="Cyt_P450_sf"/>
</dbReference>
<dbReference type="CDD" id="cd11040">
    <property type="entry name" value="CYP7_CYP8-like"/>
    <property type="match status" value="1"/>
</dbReference>
<evidence type="ECO:0008006" key="11">
    <source>
        <dbReference type="Google" id="ProtNLM"/>
    </source>
</evidence>
<evidence type="ECO:0000256" key="8">
    <source>
        <dbReference type="SAM" id="Phobius"/>
    </source>
</evidence>